<dbReference type="AlphaFoldDB" id="A0A6C0AE37"/>
<dbReference type="EMBL" id="MN740593">
    <property type="protein sequence ID" value="QHS77730.1"/>
    <property type="molecule type" value="Genomic_DNA"/>
</dbReference>
<reference evidence="1" key="1">
    <citation type="journal article" date="2020" name="Nature">
        <title>Giant virus diversity and host interactions through global metagenomics.</title>
        <authorList>
            <person name="Schulz F."/>
            <person name="Roux S."/>
            <person name="Paez-Espino D."/>
            <person name="Jungbluth S."/>
            <person name="Walsh D.A."/>
            <person name="Denef V.J."/>
            <person name="McMahon K.D."/>
            <person name="Konstantinidis K.T."/>
            <person name="Eloe-Fadrosh E.A."/>
            <person name="Kyrpides N.C."/>
            <person name="Woyke T."/>
        </authorList>
    </citation>
    <scope>NUCLEOTIDE SEQUENCE</scope>
    <source>
        <strain evidence="1">GVMAG-S-1021933-23</strain>
    </source>
</reference>
<protein>
    <submittedName>
        <fullName evidence="1">Uncharacterized protein</fullName>
    </submittedName>
</protein>
<organism evidence="1">
    <name type="scientific">viral metagenome</name>
    <dbReference type="NCBI Taxonomy" id="1070528"/>
    <lineage>
        <taxon>unclassified sequences</taxon>
        <taxon>metagenomes</taxon>
        <taxon>organismal metagenomes</taxon>
    </lineage>
</organism>
<proteinExistence type="predicted"/>
<accession>A0A6C0AE37</accession>
<evidence type="ECO:0000313" key="1">
    <source>
        <dbReference type="EMBL" id="QHS77730.1"/>
    </source>
</evidence>
<name>A0A6C0AE37_9ZZZZ</name>
<sequence>MNRNFIKIISKTNKNLLNEISQKYVYINKIKPEVKYEIFIDDFSCDNFEKSLQNNHKIWFRLLDFKSKDLFSYYMTILEDNLKIKNSSSISFYQHGIYILTVNILNNKNENHITIFTKNHGDSFLDEFLKYAKFNVFFYSFLISTTFYLII</sequence>